<keyword evidence="5" id="KW-1185">Reference proteome</keyword>
<organism evidence="3">
    <name type="scientific">Capitella teleta</name>
    <name type="common">Polychaete worm</name>
    <dbReference type="NCBI Taxonomy" id="283909"/>
    <lineage>
        <taxon>Eukaryota</taxon>
        <taxon>Metazoa</taxon>
        <taxon>Spiralia</taxon>
        <taxon>Lophotrochozoa</taxon>
        <taxon>Annelida</taxon>
        <taxon>Polychaeta</taxon>
        <taxon>Sedentaria</taxon>
        <taxon>Scolecida</taxon>
        <taxon>Capitellidae</taxon>
        <taxon>Capitella</taxon>
    </lineage>
</organism>
<keyword evidence="2" id="KW-0472">Membrane</keyword>
<gene>
    <name evidence="3" type="ORF">CAPTEDRAFT_193279</name>
</gene>
<dbReference type="AlphaFoldDB" id="R7UV19"/>
<feature type="transmembrane region" description="Helical" evidence="2">
    <location>
        <begin position="44"/>
        <end position="69"/>
    </location>
</feature>
<accession>R7UV19</accession>
<evidence type="ECO:0000313" key="5">
    <source>
        <dbReference type="Proteomes" id="UP000014760"/>
    </source>
</evidence>
<dbReference type="EMBL" id="KB297742">
    <property type="protein sequence ID" value="ELU09988.1"/>
    <property type="molecule type" value="Genomic_DNA"/>
</dbReference>
<reference evidence="5" key="1">
    <citation type="submission" date="2012-12" db="EMBL/GenBank/DDBJ databases">
        <authorList>
            <person name="Hellsten U."/>
            <person name="Grimwood J."/>
            <person name="Chapman J.A."/>
            <person name="Shapiro H."/>
            <person name="Aerts A."/>
            <person name="Otillar R.P."/>
            <person name="Terry A.Y."/>
            <person name="Boore J.L."/>
            <person name="Simakov O."/>
            <person name="Marletaz F."/>
            <person name="Cho S.-J."/>
            <person name="Edsinger-Gonzales E."/>
            <person name="Havlak P."/>
            <person name="Kuo D.-H."/>
            <person name="Larsson T."/>
            <person name="Lv J."/>
            <person name="Arendt D."/>
            <person name="Savage R."/>
            <person name="Osoegawa K."/>
            <person name="de Jong P."/>
            <person name="Lindberg D.R."/>
            <person name="Seaver E.C."/>
            <person name="Weisblat D.A."/>
            <person name="Putnam N.H."/>
            <person name="Grigoriev I.V."/>
            <person name="Rokhsar D.S."/>
        </authorList>
    </citation>
    <scope>NUCLEOTIDE SEQUENCE</scope>
    <source>
        <strain evidence="5">I ESC-2004</strain>
    </source>
</reference>
<evidence type="ECO:0000313" key="4">
    <source>
        <dbReference type="EnsemblMetazoa" id="CapteP193279"/>
    </source>
</evidence>
<name>R7UV19_CAPTE</name>
<feature type="transmembrane region" description="Helical" evidence="2">
    <location>
        <begin position="81"/>
        <end position="107"/>
    </location>
</feature>
<dbReference type="EMBL" id="AMQN01000937">
    <property type="status" value="NOT_ANNOTATED_CDS"/>
    <property type="molecule type" value="Genomic_DNA"/>
</dbReference>
<evidence type="ECO:0000256" key="2">
    <source>
        <dbReference type="SAM" id="Phobius"/>
    </source>
</evidence>
<dbReference type="EnsemblMetazoa" id="CapteT193279">
    <property type="protein sequence ID" value="CapteP193279"/>
    <property type="gene ID" value="CapteG193279"/>
</dbReference>
<keyword evidence="2" id="KW-1133">Transmembrane helix</keyword>
<reference evidence="4" key="3">
    <citation type="submission" date="2015-06" db="UniProtKB">
        <authorList>
            <consortium name="EnsemblMetazoa"/>
        </authorList>
    </citation>
    <scope>IDENTIFICATION</scope>
</reference>
<reference evidence="3 5" key="2">
    <citation type="journal article" date="2013" name="Nature">
        <title>Insights into bilaterian evolution from three spiralian genomes.</title>
        <authorList>
            <person name="Simakov O."/>
            <person name="Marletaz F."/>
            <person name="Cho S.J."/>
            <person name="Edsinger-Gonzales E."/>
            <person name="Havlak P."/>
            <person name="Hellsten U."/>
            <person name="Kuo D.H."/>
            <person name="Larsson T."/>
            <person name="Lv J."/>
            <person name="Arendt D."/>
            <person name="Savage R."/>
            <person name="Osoegawa K."/>
            <person name="de Jong P."/>
            <person name="Grimwood J."/>
            <person name="Chapman J.A."/>
            <person name="Shapiro H."/>
            <person name="Aerts A."/>
            <person name="Otillar R.P."/>
            <person name="Terry A.Y."/>
            <person name="Boore J.L."/>
            <person name="Grigoriev I.V."/>
            <person name="Lindberg D.R."/>
            <person name="Seaver E.C."/>
            <person name="Weisblat D.A."/>
            <person name="Putnam N.H."/>
            <person name="Rokhsar D.S."/>
        </authorList>
    </citation>
    <scope>NUCLEOTIDE SEQUENCE</scope>
    <source>
        <strain evidence="3 5">I ESC-2004</strain>
    </source>
</reference>
<sequence length="331" mass="35571">MGSQRNAHVSPEHDLGDPGVKSYMHKRRGKTRKDVNGMTPPTKWLSLFTLMCGMILVVTGALMLTFGFTEEDVVDETKQANFLKICGIIFVCVGLFAVGGGCVYFTFVKGRHSGQLDQEIKVPNLVPGQCTETALSPSEWLEKHTPIAALPRRKGMKAKRTAAVSLSKSTRKISTDTHQVGTEEDNIVHQTVAPETITQNKITVIQGAGSTSLALLPPLAQDVQHSHYRADLDDLLAPSQKDSISLAGALENADNGSLTNVYTVPPIKVVSSNKKGTGSDTALSTGVLTDSSQNAKKCSGNLYSRHSVGIPKTESKGVFSVDILVQDKLKV</sequence>
<dbReference type="HOGENOM" id="CLU_840043_0_0_1"/>
<protein>
    <submittedName>
        <fullName evidence="3 4">Uncharacterized protein</fullName>
    </submittedName>
</protein>
<dbReference type="Proteomes" id="UP000014760">
    <property type="component" value="Unassembled WGS sequence"/>
</dbReference>
<proteinExistence type="predicted"/>
<evidence type="ECO:0000256" key="1">
    <source>
        <dbReference type="SAM" id="MobiDB-lite"/>
    </source>
</evidence>
<evidence type="ECO:0000313" key="3">
    <source>
        <dbReference type="EMBL" id="ELU09988.1"/>
    </source>
</evidence>
<keyword evidence="2" id="KW-0812">Transmembrane</keyword>
<feature type="region of interest" description="Disordered" evidence="1">
    <location>
        <begin position="1"/>
        <end position="36"/>
    </location>
</feature>